<organism evidence="1 2">
    <name type="scientific">Pseudomonas rhizosphaerae</name>
    <dbReference type="NCBI Taxonomy" id="216142"/>
    <lineage>
        <taxon>Bacteria</taxon>
        <taxon>Pseudomonadati</taxon>
        <taxon>Pseudomonadota</taxon>
        <taxon>Gammaproteobacteria</taxon>
        <taxon>Pseudomonadales</taxon>
        <taxon>Pseudomonadaceae</taxon>
        <taxon>Pseudomonas</taxon>
    </lineage>
</organism>
<dbReference type="KEGG" id="prh:LT40_07020"/>
<evidence type="ECO:0000313" key="1">
    <source>
        <dbReference type="EMBL" id="AIS17172.1"/>
    </source>
</evidence>
<keyword evidence="2" id="KW-1185">Reference proteome</keyword>
<dbReference type="AlphaFoldDB" id="A0A089YRY2"/>
<dbReference type="RefSeq" id="WP_043188088.1">
    <property type="nucleotide sequence ID" value="NZ_CP009533.1"/>
</dbReference>
<reference evidence="1 2" key="1">
    <citation type="journal article" date="2015" name="J. Biotechnol.">
        <title>Complete genome sequence of Pseudomonas rhizosphaerae IH5T (=DSM 16299T), a phosphate-solubilizing rhizobacterium for bacterial biofertilizer.</title>
        <authorList>
            <person name="Kwak Y."/>
            <person name="Jung B.K."/>
            <person name="Shin J.H."/>
        </authorList>
    </citation>
    <scope>NUCLEOTIDE SEQUENCE [LARGE SCALE GENOMIC DNA]</scope>
    <source>
        <strain evidence="1">DSM 16299</strain>
    </source>
</reference>
<name>A0A089YRY2_9PSED</name>
<dbReference type="OrthoDB" id="7800169at2"/>
<dbReference type="Proteomes" id="UP000029499">
    <property type="component" value="Chromosome"/>
</dbReference>
<protein>
    <submittedName>
        <fullName evidence="1">Uncharacterized protein</fullName>
    </submittedName>
</protein>
<dbReference type="HOGENOM" id="CLU_760463_0_0_6"/>
<accession>A0A089YRY2</accession>
<proteinExistence type="predicted"/>
<dbReference type="EMBL" id="CP009533">
    <property type="protein sequence ID" value="AIS17172.1"/>
    <property type="molecule type" value="Genomic_DNA"/>
</dbReference>
<sequence>MPSIHTLNARDNGLLPVMREYFSLSDARTFTEIQGLHGECVDILQMKGINYASLRTALTPQPTKHEVAFLFDTHRCTRNFAPGVECTEALFRALGAKTTHSILGGELFGSSDTLARTLLSPVVVSTKTSFRLPNTCFVLYVNNLSEGAVAAIDFKLQQLPAYVGYLRCTYFSAAKTFISLKLMNYVIKHGDTVIMGHEDDRPNTQDYNLHQHDYVKQGFRLRSIQLIYFGTFLSYKPERLLLDITDDDLEIAVRAMSSVTAPLAEFTVFIEDAKFEKYLQTTKLGKLQKAGLAELTKTELEAAILSKLRMNYLYNLEWVSQPTHQLTKFNILLEFPRFGGHPERVVVALEYRSVERILRLLTIT</sequence>
<evidence type="ECO:0000313" key="2">
    <source>
        <dbReference type="Proteomes" id="UP000029499"/>
    </source>
</evidence>
<dbReference type="eggNOG" id="ENOG5033BJJ">
    <property type="taxonomic scope" value="Bacteria"/>
</dbReference>
<gene>
    <name evidence="1" type="ORF">LT40_07020</name>
</gene>